<feature type="region of interest" description="Disordered" evidence="4">
    <location>
        <begin position="96"/>
        <end position="121"/>
    </location>
</feature>
<keyword evidence="2" id="KW-0689">Ribosomal protein</keyword>
<evidence type="ECO:0000256" key="3">
    <source>
        <dbReference type="ARBA" id="ARBA00023274"/>
    </source>
</evidence>
<dbReference type="Proteomes" id="UP000006591">
    <property type="component" value="Chromosome 5"/>
</dbReference>
<feature type="region of interest" description="Disordered" evidence="4">
    <location>
        <begin position="158"/>
        <end position="236"/>
    </location>
</feature>
<evidence type="ECO:0000313" key="6">
    <source>
        <dbReference type="Proteomes" id="UP000006591"/>
    </source>
</evidence>
<protein>
    <submittedName>
        <fullName evidence="5">Uncharacterized protein</fullName>
    </submittedName>
</protein>
<dbReference type="eggNOG" id="ENOG502S3P4">
    <property type="taxonomic scope" value="Eukaryota"/>
</dbReference>
<evidence type="ECO:0000256" key="1">
    <source>
        <dbReference type="ARBA" id="ARBA00010834"/>
    </source>
</evidence>
<dbReference type="HOGENOM" id="CLU_1043446_0_0_1"/>
<dbReference type="Pfam" id="PF17067">
    <property type="entry name" value="RPS31"/>
    <property type="match status" value="1"/>
</dbReference>
<dbReference type="EnsemblPlants" id="ONIVA05G06190.1">
    <property type="protein sequence ID" value="ONIVA05G06190.1"/>
    <property type="gene ID" value="ONIVA05G06190"/>
</dbReference>
<name>A0A0E0HAI4_ORYNI</name>
<dbReference type="PANTHER" id="PTHR34550">
    <property type="entry name" value="30S RIBOSOMAL PROTEIN S31, CHLOROPLASTIC"/>
    <property type="match status" value="1"/>
</dbReference>
<dbReference type="InterPro" id="IPR030826">
    <property type="entry name" value="Ribosomal_bTHX/bTHXc/bTHXm"/>
</dbReference>
<dbReference type="Gramene" id="ONIVA05G06190.1">
    <property type="protein sequence ID" value="ONIVA05G06190.1"/>
    <property type="gene ID" value="ONIVA05G06190"/>
</dbReference>
<dbReference type="InterPro" id="IPR044695">
    <property type="entry name" value="Ribosomal_bTHXc/bTHXc_plant"/>
</dbReference>
<dbReference type="PANTHER" id="PTHR34550:SF2">
    <property type="entry name" value="SMALL RIBOSOMAL SUBUNIT PROTEIN BTHXC"/>
    <property type="match status" value="1"/>
</dbReference>
<dbReference type="GO" id="GO:0009536">
    <property type="term" value="C:plastid"/>
    <property type="evidence" value="ECO:0007669"/>
    <property type="project" value="TreeGrafter"/>
</dbReference>
<sequence length="279" mass="30187">MALLAVHAMAASPATFPSSHHHAAVSSYCALPATAAFSRSRSRVAAAAAATLSAPLTPVLEVYCGRGDKKTKRGKRFNHSYGNTCHLLTAVCSSQARPRNKKKGTGPARLFAPPAPPRKDQFDDGECLCKFVNLLGIFRNRGFTIAKTPLLLIPERGGGGGGNRSCCRGRRRERSSPATESATAAPTLRKTTRKSSLLRPPPPPSPATLGISLFTSPHHHLLPKNPPHADCSNQPAMEGTQVISPTLITKKKKIIKKIQTFEQEIETFFLTARRLWPRT</sequence>
<evidence type="ECO:0000256" key="4">
    <source>
        <dbReference type="SAM" id="MobiDB-lite"/>
    </source>
</evidence>
<accession>A0A0E0HAI4</accession>
<keyword evidence="3" id="KW-0687">Ribonucleoprotein</keyword>
<comment type="similarity">
    <text evidence="1">Belongs to the bacterial ribosomal protein bTHX family.</text>
</comment>
<proteinExistence type="inferred from homology"/>
<reference evidence="5" key="1">
    <citation type="submission" date="2015-04" db="UniProtKB">
        <authorList>
            <consortium name="EnsemblPlants"/>
        </authorList>
    </citation>
    <scope>IDENTIFICATION</scope>
    <source>
        <strain evidence="5">SL10</strain>
    </source>
</reference>
<keyword evidence="6" id="KW-1185">Reference proteome</keyword>
<evidence type="ECO:0000313" key="5">
    <source>
        <dbReference type="EnsemblPlants" id="ONIVA05G06190.1"/>
    </source>
</evidence>
<dbReference type="STRING" id="4536.A0A0E0HAI4"/>
<dbReference type="NCBIfam" id="TIGR04560">
    <property type="entry name" value="ribo_THX"/>
    <property type="match status" value="1"/>
</dbReference>
<dbReference type="GO" id="GO:0032544">
    <property type="term" value="P:plastid translation"/>
    <property type="evidence" value="ECO:0007669"/>
    <property type="project" value="TreeGrafter"/>
</dbReference>
<feature type="compositionally biased region" description="Low complexity" evidence="4">
    <location>
        <begin position="176"/>
        <end position="187"/>
    </location>
</feature>
<reference evidence="5" key="2">
    <citation type="submission" date="2018-04" db="EMBL/GenBank/DDBJ databases">
        <title>OnivRS2 (Oryza nivara Reference Sequence Version 2).</title>
        <authorList>
            <person name="Zhang J."/>
            <person name="Kudrna D."/>
            <person name="Lee S."/>
            <person name="Talag J."/>
            <person name="Rajasekar S."/>
            <person name="Welchert J."/>
            <person name="Hsing Y.-I."/>
            <person name="Wing R.A."/>
        </authorList>
    </citation>
    <scope>NUCLEOTIDE SEQUENCE [LARGE SCALE GENOMIC DNA]</scope>
    <source>
        <strain evidence="5">SL10</strain>
    </source>
</reference>
<organism evidence="5">
    <name type="scientific">Oryza nivara</name>
    <name type="common">Indian wild rice</name>
    <name type="synonym">Oryza sativa f. spontanea</name>
    <dbReference type="NCBI Taxonomy" id="4536"/>
    <lineage>
        <taxon>Eukaryota</taxon>
        <taxon>Viridiplantae</taxon>
        <taxon>Streptophyta</taxon>
        <taxon>Embryophyta</taxon>
        <taxon>Tracheophyta</taxon>
        <taxon>Spermatophyta</taxon>
        <taxon>Magnoliopsida</taxon>
        <taxon>Liliopsida</taxon>
        <taxon>Poales</taxon>
        <taxon>Poaceae</taxon>
        <taxon>BOP clade</taxon>
        <taxon>Oryzoideae</taxon>
        <taxon>Oryzeae</taxon>
        <taxon>Oryzinae</taxon>
        <taxon>Oryza</taxon>
    </lineage>
</organism>
<dbReference type="GO" id="GO:0005840">
    <property type="term" value="C:ribosome"/>
    <property type="evidence" value="ECO:0007669"/>
    <property type="project" value="UniProtKB-KW"/>
</dbReference>
<evidence type="ECO:0000256" key="2">
    <source>
        <dbReference type="ARBA" id="ARBA00022980"/>
    </source>
</evidence>
<dbReference type="AlphaFoldDB" id="A0A0E0HAI4"/>
<dbReference type="GO" id="GO:1990904">
    <property type="term" value="C:ribonucleoprotein complex"/>
    <property type="evidence" value="ECO:0007669"/>
    <property type="project" value="UniProtKB-KW"/>
</dbReference>